<evidence type="ECO:0000313" key="2">
    <source>
        <dbReference type="EMBL" id="QVY60437.1"/>
    </source>
</evidence>
<reference evidence="2 3" key="1">
    <citation type="submission" date="2021-03" db="EMBL/GenBank/DDBJ databases">
        <title>The first data on the complete genome of the tetrodotoxin-producing bacterium.</title>
        <authorList>
            <person name="Melnikova D.I."/>
            <person name="Nijland R."/>
            <person name="Magarlamov T.Y."/>
        </authorList>
    </citation>
    <scope>NUCLEOTIDE SEQUENCE [LARGE SCALE GENOMIC DNA]</scope>
    <source>
        <strain evidence="2 3">1839</strain>
    </source>
</reference>
<dbReference type="Proteomes" id="UP000679247">
    <property type="component" value="Chromosome"/>
</dbReference>
<keyword evidence="1" id="KW-0812">Transmembrane</keyword>
<sequence length="56" mass="6298">MILSFVSIIPLFINLAVIVFIIWGIVSIVSAQGERNKILKEISAKLDKIDNIKKED</sequence>
<evidence type="ECO:0000256" key="1">
    <source>
        <dbReference type="SAM" id="Phobius"/>
    </source>
</evidence>
<name>A0ABX8FA50_9BACI</name>
<dbReference type="RefSeq" id="WP_156495729.1">
    <property type="nucleotide sequence ID" value="NZ_CANKUS010000003.1"/>
</dbReference>
<organism evidence="2 3">
    <name type="scientific">Cytobacillus gottheilii</name>
    <dbReference type="NCBI Taxonomy" id="859144"/>
    <lineage>
        <taxon>Bacteria</taxon>
        <taxon>Bacillati</taxon>
        <taxon>Bacillota</taxon>
        <taxon>Bacilli</taxon>
        <taxon>Bacillales</taxon>
        <taxon>Bacillaceae</taxon>
        <taxon>Cytobacillus</taxon>
    </lineage>
</organism>
<dbReference type="EMBL" id="CP071709">
    <property type="protein sequence ID" value="QVY60437.1"/>
    <property type="molecule type" value="Genomic_DNA"/>
</dbReference>
<accession>A0ABX8FA50</accession>
<gene>
    <name evidence="2" type="ORF">J1899_15645</name>
</gene>
<keyword evidence="3" id="KW-1185">Reference proteome</keyword>
<keyword evidence="1" id="KW-1133">Transmembrane helix</keyword>
<feature type="transmembrane region" description="Helical" evidence="1">
    <location>
        <begin position="6"/>
        <end position="31"/>
    </location>
</feature>
<keyword evidence="1" id="KW-0472">Membrane</keyword>
<proteinExistence type="predicted"/>
<evidence type="ECO:0000313" key="3">
    <source>
        <dbReference type="Proteomes" id="UP000679247"/>
    </source>
</evidence>
<protein>
    <submittedName>
        <fullName evidence="2">Uncharacterized protein</fullName>
    </submittedName>
</protein>